<evidence type="ECO:0000256" key="1">
    <source>
        <dbReference type="SAM" id="MobiDB-lite"/>
    </source>
</evidence>
<comment type="caution">
    <text evidence="2">The sequence shown here is derived from an EMBL/GenBank/DDBJ whole genome shotgun (WGS) entry which is preliminary data.</text>
</comment>
<name>A0A9W7WK88_TRIRA</name>
<accession>A0A9W7WK88</accession>
<feature type="region of interest" description="Disordered" evidence="1">
    <location>
        <begin position="178"/>
        <end position="240"/>
    </location>
</feature>
<evidence type="ECO:0000313" key="3">
    <source>
        <dbReference type="Proteomes" id="UP001059041"/>
    </source>
</evidence>
<sequence length="240" mass="27970">MRHYKYLSEKEIRYTLHGSTPSEYWRASRIPRGLRIQKAPTIGGGDPEFCKKWCEIMNKASLDLTLLVIEFTQKELKKVREEIEETNASIIASHSDVNFNQQLELLHTSMAEFKQGIQQMKIRKFRRDTLDYKESRVYPWLNRDSTFSRPSRKVRFEDEALHTSASSGDSEVDFFIRSHKRDRKSSKNGTQIPTPQKTTRRGRRGGKRRHSATSSEEGSPPKDNLIFNLTGQELHPQEEL</sequence>
<organism evidence="2 3">
    <name type="scientific">Triplophysa rosa</name>
    <name type="common">Cave loach</name>
    <dbReference type="NCBI Taxonomy" id="992332"/>
    <lineage>
        <taxon>Eukaryota</taxon>
        <taxon>Metazoa</taxon>
        <taxon>Chordata</taxon>
        <taxon>Craniata</taxon>
        <taxon>Vertebrata</taxon>
        <taxon>Euteleostomi</taxon>
        <taxon>Actinopterygii</taxon>
        <taxon>Neopterygii</taxon>
        <taxon>Teleostei</taxon>
        <taxon>Ostariophysi</taxon>
        <taxon>Cypriniformes</taxon>
        <taxon>Nemacheilidae</taxon>
        <taxon>Triplophysa</taxon>
    </lineage>
</organism>
<proteinExistence type="predicted"/>
<gene>
    <name evidence="2" type="ORF">IRJ41_011769</name>
</gene>
<protein>
    <submittedName>
        <fullName evidence="2">Zonadhesin-like</fullName>
    </submittedName>
</protein>
<dbReference type="AlphaFoldDB" id="A0A9W7WK88"/>
<dbReference type="Proteomes" id="UP001059041">
    <property type="component" value="Linkage Group LG12"/>
</dbReference>
<evidence type="ECO:0000313" key="2">
    <source>
        <dbReference type="EMBL" id="KAI7802501.1"/>
    </source>
</evidence>
<feature type="compositionally biased region" description="Basic residues" evidence="1">
    <location>
        <begin position="198"/>
        <end position="211"/>
    </location>
</feature>
<keyword evidence="3" id="KW-1185">Reference proteome</keyword>
<dbReference type="EMBL" id="JAFHDT010000012">
    <property type="protein sequence ID" value="KAI7802501.1"/>
    <property type="molecule type" value="Genomic_DNA"/>
</dbReference>
<feature type="compositionally biased region" description="Polar residues" evidence="1">
    <location>
        <begin position="187"/>
        <end position="196"/>
    </location>
</feature>
<reference evidence="2" key="1">
    <citation type="submission" date="2021-02" db="EMBL/GenBank/DDBJ databases">
        <title>Comparative genomics reveals that relaxation of natural selection precedes convergent phenotypic evolution of cavefish.</title>
        <authorList>
            <person name="Peng Z."/>
        </authorList>
    </citation>
    <scope>NUCLEOTIDE SEQUENCE</scope>
    <source>
        <tissue evidence="2">Muscle</tissue>
    </source>
</reference>